<dbReference type="Pfam" id="PF23359">
    <property type="entry name" value="Lsr2_DNA-bd"/>
    <property type="match status" value="1"/>
</dbReference>
<evidence type="ECO:0000313" key="4">
    <source>
        <dbReference type="EMBL" id="QAY63186.1"/>
    </source>
</evidence>
<dbReference type="InterPro" id="IPR055370">
    <property type="entry name" value="Lsr2_DNA-bd"/>
</dbReference>
<protein>
    <submittedName>
        <fullName evidence="4">Lsr2 family protein</fullName>
    </submittedName>
</protein>
<proteinExistence type="predicted"/>
<dbReference type="InterPro" id="IPR042261">
    <property type="entry name" value="Lsr2-like_dimerization"/>
</dbReference>
<organism evidence="4 5">
    <name type="scientific">Xylanimonas allomyrinae</name>
    <dbReference type="NCBI Taxonomy" id="2509459"/>
    <lineage>
        <taxon>Bacteria</taxon>
        <taxon>Bacillati</taxon>
        <taxon>Actinomycetota</taxon>
        <taxon>Actinomycetes</taxon>
        <taxon>Micrococcales</taxon>
        <taxon>Promicromonosporaceae</taxon>
        <taxon>Xylanimonas</taxon>
    </lineage>
</organism>
<dbReference type="InterPro" id="IPR024412">
    <property type="entry name" value="Lsr2_dim_dom"/>
</dbReference>
<dbReference type="Gene3D" id="3.30.60.230">
    <property type="entry name" value="Lsr2, dimerization domain"/>
    <property type="match status" value="1"/>
</dbReference>
<dbReference type="InterPro" id="IPR036625">
    <property type="entry name" value="E3-bd_dom_sf"/>
</dbReference>
<dbReference type="OrthoDB" id="4113332at2"/>
<dbReference type="GO" id="GO:0003677">
    <property type="term" value="F:DNA binding"/>
    <property type="evidence" value="ECO:0007669"/>
    <property type="project" value="UniProtKB-KW"/>
</dbReference>
<dbReference type="AlphaFoldDB" id="A0A4P6ELP3"/>
<dbReference type="Pfam" id="PF11774">
    <property type="entry name" value="Lsr2"/>
    <property type="match status" value="1"/>
</dbReference>
<dbReference type="EMBL" id="CP035495">
    <property type="protein sequence ID" value="QAY63186.1"/>
    <property type="molecule type" value="Genomic_DNA"/>
</dbReference>
<dbReference type="Proteomes" id="UP000291758">
    <property type="component" value="Chromosome"/>
</dbReference>
<accession>A0A4P6ELP3</accession>
<feature type="domain" description="Lsr2 DNA-binding" evidence="3">
    <location>
        <begin position="72"/>
        <end position="106"/>
    </location>
</feature>
<dbReference type="Gene3D" id="4.10.320.10">
    <property type="entry name" value="E3-binding domain"/>
    <property type="match status" value="1"/>
</dbReference>
<reference evidence="4 5" key="1">
    <citation type="submission" date="2019-01" db="EMBL/GenBank/DDBJ databases">
        <title>Genome sequencing of strain 2JSPR-7.</title>
        <authorList>
            <person name="Heo J."/>
            <person name="Kim S.-J."/>
            <person name="Kim J.-S."/>
            <person name="Hong S.-B."/>
            <person name="Kwon S.-W."/>
        </authorList>
    </citation>
    <scope>NUCLEOTIDE SEQUENCE [LARGE SCALE GENOMIC DNA]</scope>
    <source>
        <strain evidence="4 5">2JSPR-7</strain>
    </source>
</reference>
<keyword evidence="1" id="KW-0238">DNA-binding</keyword>
<evidence type="ECO:0000259" key="2">
    <source>
        <dbReference type="Pfam" id="PF11774"/>
    </source>
</evidence>
<dbReference type="GO" id="GO:0016746">
    <property type="term" value="F:acyltransferase activity"/>
    <property type="evidence" value="ECO:0007669"/>
    <property type="project" value="InterPro"/>
</dbReference>
<evidence type="ECO:0000259" key="3">
    <source>
        <dbReference type="Pfam" id="PF23359"/>
    </source>
</evidence>
<evidence type="ECO:0000256" key="1">
    <source>
        <dbReference type="ARBA" id="ARBA00023125"/>
    </source>
</evidence>
<dbReference type="RefSeq" id="WP_129204052.1">
    <property type="nucleotide sequence ID" value="NZ_CP035495.1"/>
</dbReference>
<feature type="domain" description="Lsr2 dimerization" evidence="2">
    <location>
        <begin position="1"/>
        <end position="57"/>
    </location>
</feature>
<name>A0A4P6ELP3_9MICO</name>
<evidence type="ECO:0000313" key="5">
    <source>
        <dbReference type="Proteomes" id="UP000291758"/>
    </source>
</evidence>
<sequence length="107" mass="11398">MAQRTIVETYSDISGAPEAVTVSFAFENAAYSIDLTHTEREDFVRAIAAYTAAARKTAGARSARGAGTRPASRADLDAIREWARANGHTVADRGRIPGAVLAAYEAR</sequence>
<dbReference type="KEGG" id="xyl:ET495_07980"/>
<gene>
    <name evidence="4" type="ORF">ET495_07980</name>
</gene>
<keyword evidence="5" id="KW-1185">Reference proteome</keyword>